<gene>
    <name evidence="1" type="ORF">AVEN_18731_1</name>
</gene>
<sequence length="88" mass="10352">MKTPRRSCIRSNLRPRFYQMGYKQLLDYFFVNDGEEERCRPGENTGQRKIKRIFPQTAWAATSGGSPFSYLRDEIGKKKVKIEIIHLP</sequence>
<evidence type="ECO:0000313" key="2">
    <source>
        <dbReference type="Proteomes" id="UP000499080"/>
    </source>
</evidence>
<comment type="caution">
    <text evidence="1">The sequence shown here is derived from an EMBL/GenBank/DDBJ whole genome shotgun (WGS) entry which is preliminary data.</text>
</comment>
<dbReference type="AlphaFoldDB" id="A0A4Y2GME7"/>
<dbReference type="EMBL" id="BGPR01001439">
    <property type="protein sequence ID" value="GBM53966.1"/>
    <property type="molecule type" value="Genomic_DNA"/>
</dbReference>
<keyword evidence="2" id="KW-1185">Reference proteome</keyword>
<evidence type="ECO:0000313" key="1">
    <source>
        <dbReference type="EMBL" id="GBM53966.1"/>
    </source>
</evidence>
<name>A0A4Y2GME7_ARAVE</name>
<dbReference type="Proteomes" id="UP000499080">
    <property type="component" value="Unassembled WGS sequence"/>
</dbReference>
<reference evidence="1 2" key="1">
    <citation type="journal article" date="2019" name="Sci. Rep.">
        <title>Orb-weaving spider Araneus ventricosus genome elucidates the spidroin gene catalogue.</title>
        <authorList>
            <person name="Kono N."/>
            <person name="Nakamura H."/>
            <person name="Ohtoshi R."/>
            <person name="Moran D.A.P."/>
            <person name="Shinohara A."/>
            <person name="Yoshida Y."/>
            <person name="Fujiwara M."/>
            <person name="Mori M."/>
            <person name="Tomita M."/>
            <person name="Arakawa K."/>
        </authorList>
    </citation>
    <scope>NUCLEOTIDE SEQUENCE [LARGE SCALE GENOMIC DNA]</scope>
</reference>
<organism evidence="1 2">
    <name type="scientific">Araneus ventricosus</name>
    <name type="common">Orbweaver spider</name>
    <name type="synonym">Epeira ventricosa</name>
    <dbReference type="NCBI Taxonomy" id="182803"/>
    <lineage>
        <taxon>Eukaryota</taxon>
        <taxon>Metazoa</taxon>
        <taxon>Ecdysozoa</taxon>
        <taxon>Arthropoda</taxon>
        <taxon>Chelicerata</taxon>
        <taxon>Arachnida</taxon>
        <taxon>Araneae</taxon>
        <taxon>Araneomorphae</taxon>
        <taxon>Entelegynae</taxon>
        <taxon>Araneoidea</taxon>
        <taxon>Araneidae</taxon>
        <taxon>Araneus</taxon>
    </lineage>
</organism>
<proteinExistence type="predicted"/>
<accession>A0A4Y2GME7</accession>
<protein>
    <submittedName>
        <fullName evidence="1">Uncharacterized protein</fullName>
    </submittedName>
</protein>